<evidence type="ECO:0000256" key="7">
    <source>
        <dbReference type="SAM" id="MobiDB-lite"/>
    </source>
</evidence>
<dbReference type="InterPro" id="IPR000177">
    <property type="entry name" value="Apple"/>
</dbReference>
<keyword evidence="10" id="KW-1185">Reference proteome</keyword>
<keyword evidence="5" id="KW-1015">Disulfide bond</keyword>
<dbReference type="PROSITE" id="PS01360">
    <property type="entry name" value="ZF_MYND_1"/>
    <property type="match status" value="1"/>
</dbReference>
<feature type="region of interest" description="Disordered" evidence="7">
    <location>
        <begin position="559"/>
        <end position="638"/>
    </location>
</feature>
<dbReference type="Pfam" id="PF01753">
    <property type="entry name" value="zf-MYND"/>
    <property type="match status" value="1"/>
</dbReference>
<dbReference type="SUPFAM" id="SSF57414">
    <property type="entry name" value="Hairpin loop containing domain-like"/>
    <property type="match status" value="1"/>
</dbReference>
<dbReference type="GO" id="GO:0005576">
    <property type="term" value="C:extracellular region"/>
    <property type="evidence" value="ECO:0007669"/>
    <property type="project" value="InterPro"/>
</dbReference>
<gene>
    <name evidence="9" type="ORF">EVOR1521_LOCUS26871</name>
</gene>
<keyword evidence="1" id="KW-0479">Metal-binding</keyword>
<dbReference type="EMBL" id="CAUJNA010003540">
    <property type="protein sequence ID" value="CAJ1404436.1"/>
    <property type="molecule type" value="Genomic_DNA"/>
</dbReference>
<feature type="compositionally biased region" description="Polar residues" evidence="7">
    <location>
        <begin position="102"/>
        <end position="112"/>
    </location>
</feature>
<accession>A0AA36NHZ1</accession>
<dbReference type="GO" id="GO:0006508">
    <property type="term" value="P:proteolysis"/>
    <property type="evidence" value="ECO:0007669"/>
    <property type="project" value="InterPro"/>
</dbReference>
<feature type="compositionally biased region" description="Low complexity" evidence="7">
    <location>
        <begin position="564"/>
        <end position="631"/>
    </location>
</feature>
<reference evidence="9" key="1">
    <citation type="submission" date="2023-08" db="EMBL/GenBank/DDBJ databases">
        <authorList>
            <person name="Chen Y."/>
            <person name="Shah S."/>
            <person name="Dougan E. K."/>
            <person name="Thang M."/>
            <person name="Chan C."/>
        </authorList>
    </citation>
    <scope>NUCLEOTIDE SEQUENCE</scope>
</reference>
<dbReference type="PROSITE" id="PS50865">
    <property type="entry name" value="ZF_MYND_2"/>
    <property type="match status" value="1"/>
</dbReference>
<feature type="region of interest" description="Disordered" evidence="7">
    <location>
        <begin position="84"/>
        <end position="115"/>
    </location>
</feature>
<organism evidence="9 10">
    <name type="scientific">Effrenium voratum</name>
    <dbReference type="NCBI Taxonomy" id="2562239"/>
    <lineage>
        <taxon>Eukaryota</taxon>
        <taxon>Sar</taxon>
        <taxon>Alveolata</taxon>
        <taxon>Dinophyceae</taxon>
        <taxon>Suessiales</taxon>
        <taxon>Symbiodiniaceae</taxon>
        <taxon>Effrenium</taxon>
    </lineage>
</organism>
<dbReference type="AlphaFoldDB" id="A0AA36NHZ1"/>
<evidence type="ECO:0000256" key="1">
    <source>
        <dbReference type="ARBA" id="ARBA00022723"/>
    </source>
</evidence>
<dbReference type="SUPFAM" id="SSF144232">
    <property type="entry name" value="HIT/MYND zinc finger-like"/>
    <property type="match status" value="1"/>
</dbReference>
<keyword evidence="4" id="KW-0862">Zinc</keyword>
<dbReference type="Gene3D" id="3.50.4.10">
    <property type="entry name" value="Hepatocyte Growth Factor"/>
    <property type="match status" value="1"/>
</dbReference>
<evidence type="ECO:0000259" key="8">
    <source>
        <dbReference type="PROSITE" id="PS50865"/>
    </source>
</evidence>
<dbReference type="GO" id="GO:0008270">
    <property type="term" value="F:zinc ion binding"/>
    <property type="evidence" value="ECO:0007669"/>
    <property type="project" value="UniProtKB-KW"/>
</dbReference>
<keyword evidence="2" id="KW-0677">Repeat</keyword>
<feature type="domain" description="MYND-type" evidence="8">
    <location>
        <begin position="7"/>
        <end position="43"/>
    </location>
</feature>
<evidence type="ECO:0000256" key="2">
    <source>
        <dbReference type="ARBA" id="ARBA00022737"/>
    </source>
</evidence>
<proteinExistence type="predicted"/>
<evidence type="ECO:0000256" key="4">
    <source>
        <dbReference type="ARBA" id="ARBA00022833"/>
    </source>
</evidence>
<dbReference type="Gene3D" id="6.10.140.2220">
    <property type="match status" value="1"/>
</dbReference>
<evidence type="ECO:0000313" key="10">
    <source>
        <dbReference type="Proteomes" id="UP001178507"/>
    </source>
</evidence>
<evidence type="ECO:0000256" key="6">
    <source>
        <dbReference type="PROSITE-ProRule" id="PRU00134"/>
    </source>
</evidence>
<sequence length="638" mass="65239">MADLGPCKVCRAPAVARCSRCQSAVYCSPDCQRSDWTAHKGRCKAEVREVPAPVPRSSPATSHVMPQQKEIEWDAVRAMLGQASTSPADNNADRAAGPSAASRWQSAPSQPTMPAPHDVCLVGHRSIETAQVVVDKLKALSLTASQKAPGCYLRDARFLLGPLERVTNPIQTVFDFFECQQLCEKTAGCTHFVYFGGSLFCNLGAGNLGVVEERGAVSGPAKCLEKESLACTGLPAGEFPAATPEASQRAWSTNYTPTRLQCWPLNSYSQPAYCRPHPVVSLENSSMGQCGDLQLVTPPEGQSCAQNCAGNVLCSTWQLREEGRCYQGLGIDCNAQLAVRDAGRLQHGLYRVIANLTGVQLSGLSPGHVGNGSQAVTRCRDLCLSLLACQAWQYSSTFGCYIDNPFVAPMPYPPVSQKETDFAKTAIAGQYVQRLCPEFVSRARGDSHDPDVVQQRNLPPVVAEIAEVSAPVLVAKPGTVAQAEEVATAKPTQLTTPAADVLPATLTVAPLLPAGVAVGTASSAAAATGTAASTPAAGMPAGSVAGTAASVPAGMAAGTAASTPGGMPASTPAGTAAGSAAGMPAGSAASTPAGTAAGAASTPAGTAAGSAAGMPAGSAASTPAGTAAGRQQARHQAR</sequence>
<keyword evidence="3 6" id="KW-0863">Zinc-finger</keyword>
<name>A0AA36NHZ1_9DINO</name>
<dbReference type="SMART" id="SM00223">
    <property type="entry name" value="APPLE"/>
    <property type="match status" value="1"/>
</dbReference>
<comment type="caution">
    <text evidence="9">The sequence shown here is derived from an EMBL/GenBank/DDBJ whole genome shotgun (WGS) entry which is preliminary data.</text>
</comment>
<protein>
    <recommendedName>
        <fullName evidence="8">MYND-type domain-containing protein</fullName>
    </recommendedName>
</protein>
<evidence type="ECO:0000256" key="5">
    <source>
        <dbReference type="ARBA" id="ARBA00023157"/>
    </source>
</evidence>
<dbReference type="Proteomes" id="UP001178507">
    <property type="component" value="Unassembled WGS sequence"/>
</dbReference>
<evidence type="ECO:0000256" key="3">
    <source>
        <dbReference type="ARBA" id="ARBA00022771"/>
    </source>
</evidence>
<dbReference type="InterPro" id="IPR002893">
    <property type="entry name" value="Znf_MYND"/>
</dbReference>
<evidence type="ECO:0000313" key="9">
    <source>
        <dbReference type="EMBL" id="CAJ1404436.1"/>
    </source>
</evidence>